<dbReference type="InterPro" id="IPR009486">
    <property type="entry name" value="Pur_nuclsid_perm"/>
</dbReference>
<protein>
    <submittedName>
        <fullName evidence="2">Purine nucleoside permease</fullName>
    </submittedName>
</protein>
<evidence type="ECO:0000313" key="2">
    <source>
        <dbReference type="EMBL" id="MCQ8241817.1"/>
    </source>
</evidence>
<feature type="chain" id="PRO_5047097020" evidence="1">
    <location>
        <begin position="45"/>
        <end position="373"/>
    </location>
</feature>
<accession>A0ABT1VZQ3</accession>
<dbReference type="PIRSF" id="PIRSF013171">
    <property type="entry name" value="Pur_nuclsid_perm"/>
    <property type="match status" value="1"/>
</dbReference>
<dbReference type="RefSeq" id="WP_422920571.1">
    <property type="nucleotide sequence ID" value="NZ_JAMZEJ010000008.1"/>
</dbReference>
<evidence type="ECO:0000313" key="3">
    <source>
        <dbReference type="Proteomes" id="UP001524547"/>
    </source>
</evidence>
<keyword evidence="1" id="KW-0732">Signal</keyword>
<feature type="signal peptide" evidence="1">
    <location>
        <begin position="1"/>
        <end position="44"/>
    </location>
</feature>
<name>A0ABT1VZQ3_9PROT</name>
<dbReference type="PANTHER" id="PTHR38643:SF1">
    <property type="entry name" value="PURINE NUCLEOSIDE PERMEASE C285.05-RELATED"/>
    <property type="match status" value="1"/>
</dbReference>
<sequence length="373" mass="41293">MIHLRSLQRLTLAQRRRTATGLRAGTILLAAVAATLSRAPAARAAPEPVKVVVVANFENGADQGDAPGEFQFWVEREHLDHPVALRGAPDVLRRGRDGLYGMVLRHGVTDLAAFILDPRFDLRRTYWLFTGISGVDPRSASVGSAAWARWVVDGDELREIDDRTVPAGWPYGLWAIGADAPNRLPSDPNHFGSVTELSQLSKAFPLNAGLARWAFDLTKDVPISDDDAIRRARAAWNGFPAAQRPPFVLMGETLGSRRYWHGEPRTRWAEDWVRLWTGGRGVFVMTNMESQTNQEVMRTFGRQGLVDPDRIMVLRTASNFSEPPPGVPVTASIGDEGPGQRLAFDSNERVGAPVVRELLAHWTRYRDAIPGRP</sequence>
<gene>
    <name evidence="2" type="ORF">NFI88_13325</name>
</gene>
<proteinExistence type="predicted"/>
<comment type="caution">
    <text evidence="2">The sequence shown here is derived from an EMBL/GenBank/DDBJ whole genome shotgun (WGS) entry which is preliminary data.</text>
</comment>
<organism evidence="2 3">
    <name type="scientific">Rhizosaccharibacter radicis</name>
    <dbReference type="NCBI Taxonomy" id="2782605"/>
    <lineage>
        <taxon>Bacteria</taxon>
        <taxon>Pseudomonadati</taxon>
        <taxon>Pseudomonadota</taxon>
        <taxon>Alphaproteobacteria</taxon>
        <taxon>Acetobacterales</taxon>
        <taxon>Acetobacteraceae</taxon>
        <taxon>Rhizosaccharibacter</taxon>
    </lineage>
</organism>
<dbReference type="EMBL" id="JAMZEJ010000008">
    <property type="protein sequence ID" value="MCQ8241817.1"/>
    <property type="molecule type" value="Genomic_DNA"/>
</dbReference>
<reference evidence="2 3" key="1">
    <citation type="submission" date="2022-06" db="EMBL/GenBank/DDBJ databases">
        <title>Rhizosaccharibacter gen. nov. sp. nov. KSS12, endophytic bacteria isolated from sugarcane.</title>
        <authorList>
            <person name="Pitiwittayakul N."/>
        </authorList>
    </citation>
    <scope>NUCLEOTIDE SEQUENCE [LARGE SCALE GENOMIC DNA]</scope>
    <source>
        <strain evidence="2 3">KSS12</strain>
    </source>
</reference>
<dbReference type="Pfam" id="PF06516">
    <property type="entry name" value="NUP"/>
    <property type="match status" value="1"/>
</dbReference>
<keyword evidence="3" id="KW-1185">Reference proteome</keyword>
<evidence type="ECO:0000256" key="1">
    <source>
        <dbReference type="SAM" id="SignalP"/>
    </source>
</evidence>
<dbReference type="PANTHER" id="PTHR38643">
    <property type="entry name" value="PURINE NUCLEOSIDE PERMEASE C285.05-RELATED"/>
    <property type="match status" value="1"/>
</dbReference>
<dbReference type="Proteomes" id="UP001524547">
    <property type="component" value="Unassembled WGS sequence"/>
</dbReference>